<dbReference type="CDD" id="cd02440">
    <property type="entry name" value="AdoMet_MTases"/>
    <property type="match status" value="1"/>
</dbReference>
<evidence type="ECO:0000256" key="4">
    <source>
        <dbReference type="ARBA" id="ARBA00023066"/>
    </source>
</evidence>
<keyword evidence="11" id="KW-1185">Reference proteome</keyword>
<dbReference type="SUPFAM" id="SSF53335">
    <property type="entry name" value="S-adenosyl-L-methionine-dependent methyltransferases"/>
    <property type="match status" value="1"/>
</dbReference>
<evidence type="ECO:0000256" key="6">
    <source>
        <dbReference type="ARBA" id="ARBA00048874"/>
    </source>
</evidence>
<dbReference type="Gene3D" id="3.40.50.150">
    <property type="entry name" value="Vaccinia Virus protein VP39"/>
    <property type="match status" value="1"/>
</dbReference>
<dbReference type="Pfam" id="PF17284">
    <property type="entry name" value="Spermine_synt_N"/>
    <property type="match status" value="1"/>
</dbReference>
<dbReference type="InterPro" id="IPR001045">
    <property type="entry name" value="Spermi_synthase"/>
</dbReference>
<dbReference type="EC" id="2.5.1.16" evidence="7"/>
<dbReference type="PROSITE" id="PS51006">
    <property type="entry name" value="PABS_2"/>
    <property type="match status" value="1"/>
</dbReference>
<feature type="binding site" evidence="7">
    <location>
        <position position="60"/>
    </location>
    <ligand>
        <name>spermidine</name>
        <dbReference type="ChEBI" id="CHEBI:57834"/>
    </ligand>
</feature>
<dbReference type="Proteomes" id="UP000721236">
    <property type="component" value="Unassembled WGS sequence"/>
</dbReference>
<dbReference type="InterPro" id="IPR029063">
    <property type="entry name" value="SAM-dependent_MTases_sf"/>
</dbReference>
<comment type="catalytic activity">
    <reaction evidence="7">
        <text>S-adenosyl 3-(methylsulfanyl)propylamine + putrescine = S-methyl-5'-thioadenosine + spermidine + H(+)</text>
        <dbReference type="Rhea" id="RHEA:12721"/>
        <dbReference type="ChEBI" id="CHEBI:15378"/>
        <dbReference type="ChEBI" id="CHEBI:17509"/>
        <dbReference type="ChEBI" id="CHEBI:57443"/>
        <dbReference type="ChEBI" id="CHEBI:57834"/>
        <dbReference type="ChEBI" id="CHEBI:326268"/>
        <dbReference type="EC" id="2.5.1.16"/>
    </reaction>
</comment>
<keyword evidence="3 7" id="KW-0808">Transferase</keyword>
<evidence type="ECO:0000256" key="1">
    <source>
        <dbReference type="ARBA" id="ARBA00007867"/>
    </source>
</evidence>
<keyword evidence="5 7" id="KW-0620">Polyamine biosynthesis</keyword>
<dbReference type="RefSeq" id="WP_224042655.1">
    <property type="nucleotide sequence ID" value="NZ_CAJZAH010000003.1"/>
</dbReference>
<gene>
    <name evidence="10" type="primary">speE_1</name>
    <name evidence="7" type="synonym">speE</name>
    <name evidence="10" type="ORF">LMG21510_03144</name>
</gene>
<sequence>MQWAEWLVPGAAATLADIRLLASVRTPHQHIEIGESALFGRIFRLDGRIMSTEADGYIQHELMVHPMALAHGAPACALVVGGGDGASARELLRMPGMREVVVAELDAGVIALARTWLGGLHGGAFDDPRVAVEIGDALATMQRFAAQDRRFDLIVFDLTEADDGGPASALFETAGLHAARRCLAPGGALSLHLGPPWHRPRTAALLLERLRGHFTLVQPLTAYVPAYGALWAIAIASDTVDVRGACPQSLARRLADWDMQQALRCYHPGLHQALFALPLHLHAALGEGPPRP</sequence>
<comment type="function">
    <text evidence="7">Catalyzes the irreversible transfer of a propylamine group from the amino donor S-adenosylmethioninamine (decarboxy-AdoMet) to putrescine (1,4-diaminobutane) to yield spermidine.</text>
</comment>
<dbReference type="InterPro" id="IPR035246">
    <property type="entry name" value="Spermidine_synt_N"/>
</dbReference>
<name>A0ABM8XA43_9BURK</name>
<feature type="domain" description="PABS" evidence="9">
    <location>
        <begin position="4"/>
        <end position="238"/>
    </location>
</feature>
<keyword evidence="2" id="KW-0963">Cytoplasm</keyword>
<evidence type="ECO:0000256" key="2">
    <source>
        <dbReference type="ARBA" id="ARBA00022490"/>
    </source>
</evidence>
<comment type="subunit">
    <text evidence="7">Homodimer or homotetramer.</text>
</comment>
<evidence type="ECO:0000313" key="10">
    <source>
        <dbReference type="EMBL" id="CAG9176842.1"/>
    </source>
</evidence>
<dbReference type="GO" id="GO:0016740">
    <property type="term" value="F:transferase activity"/>
    <property type="evidence" value="ECO:0007669"/>
    <property type="project" value="UniProtKB-KW"/>
</dbReference>
<protein>
    <recommendedName>
        <fullName evidence="7">Polyamine aminopropyltransferase</fullName>
    </recommendedName>
    <alternativeName>
        <fullName evidence="7">Putrescine aminopropyltransferase</fullName>
        <shortName evidence="7">PAPT</shortName>
    </alternativeName>
    <alternativeName>
        <fullName evidence="7">Spermidine synthase</fullName>
        <shortName evidence="7">SPDS</shortName>
        <shortName evidence="7">SPDSY</shortName>
        <ecNumber evidence="7">2.5.1.16</ecNumber>
    </alternativeName>
</protein>
<feature type="binding site" evidence="7">
    <location>
        <position position="166"/>
    </location>
    <ligand>
        <name>S-methyl-5'-thioadenosine</name>
        <dbReference type="ChEBI" id="CHEBI:17509"/>
    </ligand>
</feature>
<dbReference type="InterPro" id="IPR030373">
    <property type="entry name" value="PABS_CS"/>
</dbReference>
<dbReference type="PROSITE" id="PS01330">
    <property type="entry name" value="PABS_1"/>
    <property type="match status" value="1"/>
</dbReference>
<keyword evidence="4 7" id="KW-0745">Spermidine biosynthesis</keyword>
<organism evidence="10 11">
    <name type="scientific">Cupriavidus respiraculi</name>
    <dbReference type="NCBI Taxonomy" id="195930"/>
    <lineage>
        <taxon>Bacteria</taxon>
        <taxon>Pseudomonadati</taxon>
        <taxon>Pseudomonadota</taxon>
        <taxon>Betaproteobacteria</taxon>
        <taxon>Burkholderiales</taxon>
        <taxon>Burkholderiaceae</taxon>
        <taxon>Cupriavidus</taxon>
    </lineage>
</organism>
<feature type="active site" description="Proton acceptor" evidence="7 8">
    <location>
        <position position="157"/>
    </location>
</feature>
<feature type="binding site" evidence="7">
    <location>
        <position position="84"/>
    </location>
    <ligand>
        <name>spermidine</name>
        <dbReference type="ChEBI" id="CHEBI:57834"/>
    </ligand>
</feature>
<evidence type="ECO:0000313" key="11">
    <source>
        <dbReference type="Proteomes" id="UP000721236"/>
    </source>
</evidence>
<proteinExistence type="inferred from homology"/>
<dbReference type="EMBL" id="CAJZAH010000003">
    <property type="protein sequence ID" value="CAG9176842.1"/>
    <property type="molecule type" value="Genomic_DNA"/>
</dbReference>
<comment type="caution">
    <text evidence="7">Lacks conserved residue(s) required for the propagation of feature annotation.</text>
</comment>
<dbReference type="InterPro" id="IPR030374">
    <property type="entry name" value="PABS"/>
</dbReference>
<comment type="catalytic activity">
    <reaction evidence="6">
        <text>S-adenosyl 3-(methylsulfanyl)propylamine + spermidine = thermospermine + S-methyl-5'-thioadenosine + H(+)</text>
        <dbReference type="Rhea" id="RHEA:30515"/>
        <dbReference type="ChEBI" id="CHEBI:15378"/>
        <dbReference type="ChEBI" id="CHEBI:17509"/>
        <dbReference type="ChEBI" id="CHEBI:57443"/>
        <dbReference type="ChEBI" id="CHEBI:57834"/>
        <dbReference type="ChEBI" id="CHEBI:59903"/>
        <dbReference type="EC" id="2.5.1.79"/>
    </reaction>
</comment>
<feature type="binding site" evidence="7">
    <location>
        <begin position="136"/>
        <end position="137"/>
    </location>
    <ligand>
        <name>S-methyl-5'-thioadenosine</name>
        <dbReference type="ChEBI" id="CHEBI:17509"/>
    </ligand>
</feature>
<reference evidence="10 11" key="1">
    <citation type="submission" date="2021-08" db="EMBL/GenBank/DDBJ databases">
        <authorList>
            <person name="Peeters C."/>
        </authorList>
    </citation>
    <scope>NUCLEOTIDE SEQUENCE [LARGE SCALE GENOMIC DNA]</scope>
    <source>
        <strain evidence="10 11">LMG 21510</strain>
    </source>
</reference>
<dbReference type="Pfam" id="PF01564">
    <property type="entry name" value="Spermine_synth"/>
    <property type="match status" value="1"/>
</dbReference>
<comment type="caution">
    <text evidence="10">The sequence shown here is derived from an EMBL/GenBank/DDBJ whole genome shotgun (WGS) entry which is preliminary data.</text>
</comment>
<accession>A0ABM8XA43</accession>
<dbReference type="InterPro" id="IPR037163">
    <property type="entry name" value="Spermidine_synt_N_sf"/>
</dbReference>
<evidence type="ECO:0000256" key="7">
    <source>
        <dbReference type="HAMAP-Rule" id="MF_00198"/>
    </source>
</evidence>
<dbReference type="PANTHER" id="PTHR43317">
    <property type="entry name" value="THERMOSPERMINE SYNTHASE ACAULIS5"/>
    <property type="match status" value="1"/>
</dbReference>
<dbReference type="PANTHER" id="PTHR43317:SF3">
    <property type="entry name" value="BLR2883 PROTEIN"/>
    <property type="match status" value="1"/>
</dbReference>
<feature type="binding site" evidence="7">
    <location>
        <position position="29"/>
    </location>
    <ligand>
        <name>S-methyl-5'-thioadenosine</name>
        <dbReference type="ChEBI" id="CHEBI:17509"/>
    </ligand>
</feature>
<comment type="similarity">
    <text evidence="1 7">Belongs to the spermidine/spermine synthase family.</text>
</comment>
<evidence type="ECO:0000259" key="9">
    <source>
        <dbReference type="PROSITE" id="PS51006"/>
    </source>
</evidence>
<comment type="pathway">
    <text evidence="7">Amine and polyamine biosynthesis; spermidine biosynthesis; spermidine from putrescine: step 1/1.</text>
</comment>
<feature type="binding site" evidence="7">
    <location>
        <position position="104"/>
    </location>
    <ligand>
        <name>S-methyl-5'-thioadenosine</name>
        <dbReference type="ChEBI" id="CHEBI:17509"/>
    </ligand>
</feature>
<evidence type="ECO:0000256" key="8">
    <source>
        <dbReference type="PROSITE-ProRule" id="PRU00354"/>
    </source>
</evidence>
<dbReference type="HAMAP" id="MF_00198">
    <property type="entry name" value="Spermidine_synth"/>
    <property type="match status" value="1"/>
</dbReference>
<evidence type="ECO:0000256" key="5">
    <source>
        <dbReference type="ARBA" id="ARBA00023115"/>
    </source>
</evidence>
<evidence type="ECO:0000256" key="3">
    <source>
        <dbReference type="ARBA" id="ARBA00022679"/>
    </source>
</evidence>
<dbReference type="Gene3D" id="2.30.140.10">
    <property type="entry name" value="Spermidine synthase, tetramerisation domain"/>
    <property type="match status" value="1"/>
</dbReference>